<feature type="transmembrane region" description="Helical" evidence="7">
    <location>
        <begin position="149"/>
        <end position="167"/>
    </location>
</feature>
<gene>
    <name evidence="10" type="ORF">G3R41_05005</name>
    <name evidence="9" type="ORF">GCU67_05005</name>
</gene>
<dbReference type="PANTHER" id="PTHR13414:SF9">
    <property type="entry name" value="PROTON-COUPLED ZINC ANTIPORTER SLC30A9, MITOCHONDRIAL"/>
    <property type="match status" value="1"/>
</dbReference>
<reference evidence="9 11" key="1">
    <citation type="submission" date="2020-01" db="EMBL/GenBank/DDBJ databases">
        <title>the WGS Modestobacter muralis CPCC 204518.</title>
        <authorList>
            <person name="Jiang Z."/>
        </authorList>
    </citation>
    <scope>NUCLEOTIDE SEQUENCE [LARGE SCALE GENOMIC DNA]</scope>
    <source>
        <strain evidence="9 11">DSM 100205</strain>
    </source>
</reference>
<comment type="caution">
    <text evidence="9">The sequence shown here is derived from an EMBL/GenBank/DDBJ whole genome shotgun (WGS) entry which is preliminary data.</text>
</comment>
<keyword evidence="2" id="KW-0813">Transport</keyword>
<dbReference type="GO" id="GO:0016020">
    <property type="term" value="C:membrane"/>
    <property type="evidence" value="ECO:0007669"/>
    <property type="project" value="UniProtKB-SubCell"/>
</dbReference>
<dbReference type="Gene3D" id="1.20.1510.10">
    <property type="entry name" value="Cation efflux protein transmembrane domain"/>
    <property type="match status" value="1"/>
</dbReference>
<evidence type="ECO:0000256" key="6">
    <source>
        <dbReference type="SAM" id="MobiDB-lite"/>
    </source>
</evidence>
<dbReference type="InterPro" id="IPR058533">
    <property type="entry name" value="Cation_efflux_TM"/>
</dbReference>
<keyword evidence="4 7" id="KW-1133">Transmembrane helix</keyword>
<proteinExistence type="predicted"/>
<name>A0A6P0EU57_9ACTN</name>
<dbReference type="EMBL" id="JAAGWH010000013">
    <property type="protein sequence ID" value="NEK93534.1"/>
    <property type="molecule type" value="Genomic_DNA"/>
</dbReference>
<evidence type="ECO:0000256" key="4">
    <source>
        <dbReference type="ARBA" id="ARBA00022989"/>
    </source>
</evidence>
<dbReference type="NCBIfam" id="TIGR01297">
    <property type="entry name" value="CDF"/>
    <property type="match status" value="1"/>
</dbReference>
<dbReference type="Pfam" id="PF01545">
    <property type="entry name" value="Cation_efflux"/>
    <property type="match status" value="1"/>
</dbReference>
<dbReference type="InterPro" id="IPR002524">
    <property type="entry name" value="Cation_efflux"/>
</dbReference>
<dbReference type="EMBL" id="JAAGWB010000013">
    <property type="protein sequence ID" value="NEN50301.1"/>
    <property type="molecule type" value="Genomic_DNA"/>
</dbReference>
<dbReference type="InterPro" id="IPR036837">
    <property type="entry name" value="Cation_efflux_CTD_sf"/>
</dbReference>
<dbReference type="PANTHER" id="PTHR13414">
    <property type="entry name" value="HUEL-CATION TRANSPORTER"/>
    <property type="match status" value="1"/>
</dbReference>
<dbReference type="Proteomes" id="UP000471152">
    <property type="component" value="Unassembled WGS sequence"/>
</dbReference>
<feature type="domain" description="Cation efflux protein transmembrane" evidence="8">
    <location>
        <begin position="43"/>
        <end position="253"/>
    </location>
</feature>
<comment type="subcellular location">
    <subcellularLocation>
        <location evidence="1">Membrane</location>
        <topology evidence="1">Multi-pass membrane protein</topology>
    </subcellularLocation>
</comment>
<organism evidence="9 11">
    <name type="scientific">Modestobacter muralis</name>
    <dbReference type="NCBI Taxonomy" id="1608614"/>
    <lineage>
        <taxon>Bacteria</taxon>
        <taxon>Bacillati</taxon>
        <taxon>Actinomycetota</taxon>
        <taxon>Actinomycetes</taxon>
        <taxon>Geodermatophilales</taxon>
        <taxon>Geodermatophilaceae</taxon>
        <taxon>Modestobacter</taxon>
    </lineage>
</organism>
<dbReference type="InterPro" id="IPR040177">
    <property type="entry name" value="SLC30A9"/>
</dbReference>
<evidence type="ECO:0000256" key="2">
    <source>
        <dbReference type="ARBA" id="ARBA00022448"/>
    </source>
</evidence>
<accession>A0A6P0EU57</accession>
<feature type="transmembrane region" description="Helical" evidence="7">
    <location>
        <begin position="110"/>
        <end position="129"/>
    </location>
</feature>
<evidence type="ECO:0000256" key="1">
    <source>
        <dbReference type="ARBA" id="ARBA00004141"/>
    </source>
</evidence>
<keyword evidence="3 7" id="KW-0812">Transmembrane</keyword>
<feature type="region of interest" description="Disordered" evidence="6">
    <location>
        <begin position="16"/>
        <end position="38"/>
    </location>
</feature>
<feature type="compositionally biased region" description="Gly residues" evidence="6">
    <location>
        <begin position="19"/>
        <end position="30"/>
    </location>
</feature>
<protein>
    <submittedName>
        <fullName evidence="9">Cation transporter</fullName>
    </submittedName>
</protein>
<keyword evidence="5 7" id="KW-0472">Membrane</keyword>
<evidence type="ECO:0000256" key="5">
    <source>
        <dbReference type="ARBA" id="ARBA00023136"/>
    </source>
</evidence>
<dbReference type="InterPro" id="IPR027469">
    <property type="entry name" value="Cation_efflux_TMD_sf"/>
</dbReference>
<dbReference type="RefSeq" id="WP_163609971.1">
    <property type="nucleotide sequence ID" value="NZ_JAAGWB010000013.1"/>
</dbReference>
<feature type="transmembrane region" description="Helical" evidence="7">
    <location>
        <begin position="202"/>
        <end position="219"/>
    </location>
</feature>
<dbReference type="GO" id="GO:0008324">
    <property type="term" value="F:monoatomic cation transmembrane transporter activity"/>
    <property type="evidence" value="ECO:0007669"/>
    <property type="project" value="InterPro"/>
</dbReference>
<sequence length="349" mass="36095">MTQPAPASEHALIQEATREGGGARGGGQKGGGEKGGGESTGTVIVAGAANLAIAVAKLVGGLISHSSAMMSEAAHSFADTITEVLLFIALKRGSRAPDAQHPFGYGRATYFWAFLAALCTFGVGAGFSIWQGVETIRKGEEAGSPTVSYVILAISFLLEGSSLLKAVRQVRGAAAERGITPRQYLATTTDTTVKAVTFEDSAALVGLVLAALGLFLEQVTGDPLWDGICAILIGVLLIAVAGSLARANVSLLIGQAVPGTTQQELKDELAAMDQIDDVPFLLTTVIGPGQLLVAAKVDFNDRASVADIERASDEAERRLVARHSGVKYVFLDPTPGNGRAQVRAPEAGE</sequence>
<evidence type="ECO:0000259" key="8">
    <source>
        <dbReference type="Pfam" id="PF01545"/>
    </source>
</evidence>
<feature type="transmembrane region" description="Helical" evidence="7">
    <location>
        <begin position="225"/>
        <end position="245"/>
    </location>
</feature>
<dbReference type="AlphaFoldDB" id="A0A6P0EU57"/>
<evidence type="ECO:0000313" key="10">
    <source>
        <dbReference type="EMBL" id="NEN50301.1"/>
    </source>
</evidence>
<evidence type="ECO:0000313" key="11">
    <source>
        <dbReference type="Proteomes" id="UP000468828"/>
    </source>
</evidence>
<dbReference type="GO" id="GO:0006829">
    <property type="term" value="P:zinc ion transport"/>
    <property type="evidence" value="ECO:0007669"/>
    <property type="project" value="InterPro"/>
</dbReference>
<dbReference type="SUPFAM" id="SSF160240">
    <property type="entry name" value="Cation efflux protein cytoplasmic domain-like"/>
    <property type="match status" value="1"/>
</dbReference>
<reference evidence="10 12" key="2">
    <citation type="submission" date="2020-02" db="EMBL/GenBank/DDBJ databases">
        <title>The WGS of Modestobacter muralis DSM 100205.</title>
        <authorList>
            <person name="Jiang Z."/>
        </authorList>
    </citation>
    <scope>NUCLEOTIDE SEQUENCE [LARGE SCALE GENOMIC DNA]</scope>
    <source>
        <strain evidence="10 12">DSM 100205</strain>
    </source>
</reference>
<evidence type="ECO:0000313" key="12">
    <source>
        <dbReference type="Proteomes" id="UP000471152"/>
    </source>
</evidence>
<dbReference type="Proteomes" id="UP000468828">
    <property type="component" value="Unassembled WGS sequence"/>
</dbReference>
<evidence type="ECO:0000256" key="7">
    <source>
        <dbReference type="SAM" id="Phobius"/>
    </source>
</evidence>
<keyword evidence="11" id="KW-1185">Reference proteome</keyword>
<dbReference type="SUPFAM" id="SSF161111">
    <property type="entry name" value="Cation efflux protein transmembrane domain-like"/>
    <property type="match status" value="1"/>
</dbReference>
<evidence type="ECO:0000256" key="3">
    <source>
        <dbReference type="ARBA" id="ARBA00022692"/>
    </source>
</evidence>
<evidence type="ECO:0000313" key="9">
    <source>
        <dbReference type="EMBL" id="NEK93534.1"/>
    </source>
</evidence>